<evidence type="ECO:0000313" key="2">
    <source>
        <dbReference type="EMBL" id="GGX91457.1"/>
    </source>
</evidence>
<name>A0A918NSN7_9ACTN</name>
<keyword evidence="3" id="KW-1185">Reference proteome</keyword>
<evidence type="ECO:0000313" key="3">
    <source>
        <dbReference type="Proteomes" id="UP000645555"/>
    </source>
</evidence>
<accession>A0A918NSN7</accession>
<organism evidence="2 3">
    <name type="scientific">Streptomyces fructofermentans</name>
    <dbReference type="NCBI Taxonomy" id="152141"/>
    <lineage>
        <taxon>Bacteria</taxon>
        <taxon>Bacillati</taxon>
        <taxon>Actinomycetota</taxon>
        <taxon>Actinomycetes</taxon>
        <taxon>Kitasatosporales</taxon>
        <taxon>Streptomycetaceae</taxon>
        <taxon>Streptomyces</taxon>
    </lineage>
</organism>
<feature type="region of interest" description="Disordered" evidence="1">
    <location>
        <begin position="38"/>
        <end position="73"/>
    </location>
</feature>
<protein>
    <submittedName>
        <fullName evidence="2">Uncharacterized protein</fullName>
    </submittedName>
</protein>
<dbReference type="Proteomes" id="UP000645555">
    <property type="component" value="Unassembled WGS sequence"/>
</dbReference>
<sequence>MICARCDQPIEPVQAFETFPVDSGSAARDDVTLHARLCDAPAHRTAPDPTRARQRREPPAAHAAGDRYAPPAR</sequence>
<dbReference type="EMBL" id="BMWD01000034">
    <property type="protein sequence ID" value="GGX91457.1"/>
    <property type="molecule type" value="Genomic_DNA"/>
</dbReference>
<proteinExistence type="predicted"/>
<reference evidence="2" key="1">
    <citation type="journal article" date="2014" name="Int. J. Syst. Evol. Microbiol.">
        <title>Complete genome sequence of Corynebacterium casei LMG S-19264T (=DSM 44701T), isolated from a smear-ripened cheese.</title>
        <authorList>
            <consortium name="US DOE Joint Genome Institute (JGI-PGF)"/>
            <person name="Walter F."/>
            <person name="Albersmeier A."/>
            <person name="Kalinowski J."/>
            <person name="Ruckert C."/>
        </authorList>
    </citation>
    <scope>NUCLEOTIDE SEQUENCE</scope>
    <source>
        <strain evidence="2">JCM 4956</strain>
    </source>
</reference>
<evidence type="ECO:0000256" key="1">
    <source>
        <dbReference type="SAM" id="MobiDB-lite"/>
    </source>
</evidence>
<comment type="caution">
    <text evidence="2">The sequence shown here is derived from an EMBL/GenBank/DDBJ whole genome shotgun (WGS) entry which is preliminary data.</text>
</comment>
<dbReference type="RefSeq" id="WP_190039496.1">
    <property type="nucleotide sequence ID" value="NZ_BMWD01000034.1"/>
</dbReference>
<reference evidence="2" key="2">
    <citation type="submission" date="2020-09" db="EMBL/GenBank/DDBJ databases">
        <authorList>
            <person name="Sun Q."/>
            <person name="Ohkuma M."/>
        </authorList>
    </citation>
    <scope>NUCLEOTIDE SEQUENCE</scope>
    <source>
        <strain evidence="2">JCM 4956</strain>
    </source>
</reference>
<dbReference type="AlphaFoldDB" id="A0A918NSN7"/>
<gene>
    <name evidence="2" type="ORF">GCM10010515_68200</name>
</gene>